<keyword evidence="4" id="KW-1185">Reference proteome</keyword>
<dbReference type="EMBL" id="UZVY01000001">
    <property type="protein sequence ID" value="VDR42318.1"/>
    <property type="molecule type" value="Genomic_DNA"/>
</dbReference>
<dbReference type="AlphaFoldDB" id="A0A3P8KN75"/>
<evidence type="ECO:0000313" key="1">
    <source>
        <dbReference type="EMBL" id="UUD34828.1"/>
    </source>
</evidence>
<dbReference type="EMBL" id="CP101806">
    <property type="protein sequence ID" value="UUD34828.1"/>
    <property type="molecule type" value="Genomic_DNA"/>
</dbReference>
<evidence type="ECO:0000313" key="2">
    <source>
        <dbReference type="EMBL" id="VDR42318.1"/>
    </source>
</evidence>
<protein>
    <submittedName>
        <fullName evidence="2">Uncharacterized protein</fullName>
    </submittedName>
</protein>
<dbReference type="Proteomes" id="UP000280036">
    <property type="component" value="Unassembled WGS sequence"/>
</dbReference>
<evidence type="ECO:0000313" key="3">
    <source>
        <dbReference type="Proteomes" id="UP000280036"/>
    </source>
</evidence>
<dbReference type="Proteomes" id="UP001058569">
    <property type="component" value="Chromosome"/>
</dbReference>
<gene>
    <name evidence="2" type="ORF">NCTC10126_00838</name>
    <name evidence="1" type="ORF">NPA07_03325</name>
</gene>
<accession>A0A3P8KN75</accession>
<evidence type="ECO:0000313" key="4">
    <source>
        <dbReference type="Proteomes" id="UP001058569"/>
    </source>
</evidence>
<dbReference type="RefSeq" id="WP_126118512.1">
    <property type="nucleotide sequence ID" value="NZ_CP101806.1"/>
</dbReference>
<reference evidence="2 3" key="1">
    <citation type="submission" date="2018-12" db="EMBL/GenBank/DDBJ databases">
        <authorList>
            <consortium name="Pathogen Informatics"/>
        </authorList>
    </citation>
    <scope>NUCLEOTIDE SEQUENCE [LARGE SCALE GENOMIC DNA]</scope>
    <source>
        <strain evidence="2 3">NCTC10126</strain>
    </source>
</reference>
<name>A0A3P8KN75_9BACT</name>
<proteinExistence type="predicted"/>
<sequence>MSLINWRETRYRYSLHAEEGVVYENDLQGELVHCPQCASDEIGSSFVYTKETIYNDYSFGWNYKNEFYIEYFIFSNERLSKDEIYDRLIGINKRVIKQCPLNVCFDYSSKKKSRNICVYGLFIPSKNKLQIKVVDKPFNGYEKWKKKLINYGQFI</sequence>
<reference evidence="1" key="2">
    <citation type="submission" date="2022-07" db="EMBL/GenBank/DDBJ databases">
        <title>Complete genome of Mycoplasma caviae type strain G122.</title>
        <authorList>
            <person name="Spergser J."/>
        </authorList>
    </citation>
    <scope>NUCLEOTIDE SEQUENCE</scope>
    <source>
        <strain evidence="1">G122</strain>
    </source>
</reference>
<organism evidence="2 3">
    <name type="scientific">Mycoplasmopsis caviae</name>
    <dbReference type="NCBI Taxonomy" id="55603"/>
    <lineage>
        <taxon>Bacteria</taxon>
        <taxon>Bacillati</taxon>
        <taxon>Mycoplasmatota</taxon>
        <taxon>Mycoplasmoidales</taxon>
        <taxon>Metamycoplasmataceae</taxon>
        <taxon>Mycoplasmopsis</taxon>
    </lineage>
</organism>